<proteinExistence type="predicted"/>
<gene>
    <name evidence="1" type="ORF">CLV31_10314</name>
</gene>
<evidence type="ECO:0000313" key="2">
    <source>
        <dbReference type="Proteomes" id="UP000248917"/>
    </source>
</evidence>
<name>A0A326RT69_9BACT</name>
<organism evidence="1 2">
    <name type="scientific">Algoriphagus aquaeductus</name>
    <dbReference type="NCBI Taxonomy" id="475299"/>
    <lineage>
        <taxon>Bacteria</taxon>
        <taxon>Pseudomonadati</taxon>
        <taxon>Bacteroidota</taxon>
        <taxon>Cytophagia</taxon>
        <taxon>Cytophagales</taxon>
        <taxon>Cyclobacteriaceae</taxon>
        <taxon>Algoriphagus</taxon>
    </lineage>
</organism>
<dbReference type="EMBL" id="QKTX01000003">
    <property type="protein sequence ID" value="PZV85225.1"/>
    <property type="molecule type" value="Genomic_DNA"/>
</dbReference>
<dbReference type="Pfam" id="PF08757">
    <property type="entry name" value="CotH"/>
    <property type="match status" value="1"/>
</dbReference>
<comment type="caution">
    <text evidence="1">The sequence shown here is derived from an EMBL/GenBank/DDBJ whole genome shotgun (WGS) entry which is preliminary data.</text>
</comment>
<dbReference type="AlphaFoldDB" id="A0A326RT69"/>
<evidence type="ECO:0000313" key="1">
    <source>
        <dbReference type="EMBL" id="PZV85225.1"/>
    </source>
</evidence>
<reference evidence="1 2" key="1">
    <citation type="submission" date="2018-06" db="EMBL/GenBank/DDBJ databases">
        <title>Genomic Encyclopedia of Archaeal and Bacterial Type Strains, Phase II (KMG-II): from individual species to whole genera.</title>
        <authorList>
            <person name="Goeker M."/>
        </authorList>
    </citation>
    <scope>NUCLEOTIDE SEQUENCE [LARGE SCALE GENOMIC DNA]</scope>
    <source>
        <strain evidence="1 2">T4</strain>
    </source>
</reference>
<protein>
    <submittedName>
        <fullName evidence="1">CotH protein</fullName>
    </submittedName>
</protein>
<dbReference type="Proteomes" id="UP000248917">
    <property type="component" value="Unassembled WGS sequence"/>
</dbReference>
<dbReference type="OrthoDB" id="9803752at2"/>
<dbReference type="RefSeq" id="WP_111391696.1">
    <property type="nucleotide sequence ID" value="NZ_QKTX01000003.1"/>
</dbReference>
<accession>A0A326RT69</accession>
<dbReference type="InterPro" id="IPR014867">
    <property type="entry name" value="Spore_coat_CotH_CotH2/3/7"/>
</dbReference>
<sequence>MKLFKEYRWVGCWSLRFLLAAALFSCQEIKETPVSKGDDGQVFAIDTQESELPYLVIDTQGKDIPYEPGVMAKMKIYQRKKLIQEQAIDLEYRGKTSFRLSDKKGFNFETVDASGEGMDVSFFGMPVEEDWRLIGHVVNLKDKYIWDRSLIYNHVGYELSNKIGKYASRGQFVEIEVNGEYLGVYYFCEKLKRDTNRINLMSLNASSTNLTGGYILKIDKADPGSEHDSKPLSYFMNNWDDDARYTAFNSFRSNFDIFKNPLSFPAFQAPYHSQQFLETYFWYEYPSAENITSAQKAYIAKYIDDFEQALISDDFSESTRTYTDFIDLGSFVDYFIVTELCRNVDAYRISTFLQKDRNGKLAMGPVWDMNIGFDEGGRIPITDWVANYNDYVNNDPWMVPFWWDRLLEDPRFKQAVKIRWQALRQGELSPSQIQKIVDDAVEYLKKNGAVERNYAKWDQGIGVNYDQAVQNLKIFLTERATWIDGQIGAW</sequence>
<keyword evidence="2" id="KW-1185">Reference proteome</keyword>